<accession>A0A6G1E611</accession>
<dbReference type="PANTHER" id="PTHR33087">
    <property type="entry name" value="OS07G0539200 PROTEIN"/>
    <property type="match status" value="1"/>
</dbReference>
<dbReference type="InterPro" id="IPR053253">
    <property type="entry name" value="Sex_diff_modulator"/>
</dbReference>
<dbReference type="OrthoDB" id="694475at2759"/>
<reference evidence="1 2" key="1">
    <citation type="submission" date="2019-11" db="EMBL/GenBank/DDBJ databases">
        <title>Whole genome sequence of Oryza granulata.</title>
        <authorList>
            <person name="Li W."/>
        </authorList>
    </citation>
    <scope>NUCLEOTIDE SEQUENCE [LARGE SCALE GENOMIC DNA]</scope>
    <source>
        <strain evidence="2">cv. Menghai</strain>
        <tissue evidence="1">Leaf</tissue>
    </source>
</reference>
<evidence type="ECO:0000313" key="2">
    <source>
        <dbReference type="Proteomes" id="UP000479710"/>
    </source>
</evidence>
<sequence>MLADTLVSRCGVRRGNVQVEVTMPSNFLLTFAKADDCTQVLFIYNFSCGGACLSFRRWNRLVHAGSDKLRYLTKLTIDGLSVHATGQDEVKQILNSLECQLVEMEAMVDACTLSMLVWAANPNRLPKELLIEVPERDLLPQPPG</sequence>
<keyword evidence="2" id="KW-1185">Reference proteome</keyword>
<dbReference type="AlphaFoldDB" id="A0A6G1E611"/>
<dbReference type="PANTHER" id="PTHR33087:SF46">
    <property type="entry name" value="OS07G0539200 PROTEIN"/>
    <property type="match status" value="1"/>
</dbReference>
<dbReference type="EMBL" id="SPHZ02000005">
    <property type="protein sequence ID" value="KAF0919383.1"/>
    <property type="molecule type" value="Genomic_DNA"/>
</dbReference>
<gene>
    <name evidence="1" type="ORF">E2562_029330</name>
</gene>
<name>A0A6G1E611_9ORYZ</name>
<dbReference type="Proteomes" id="UP000479710">
    <property type="component" value="Unassembled WGS sequence"/>
</dbReference>
<organism evidence="1 2">
    <name type="scientific">Oryza meyeriana var. granulata</name>
    <dbReference type="NCBI Taxonomy" id="110450"/>
    <lineage>
        <taxon>Eukaryota</taxon>
        <taxon>Viridiplantae</taxon>
        <taxon>Streptophyta</taxon>
        <taxon>Embryophyta</taxon>
        <taxon>Tracheophyta</taxon>
        <taxon>Spermatophyta</taxon>
        <taxon>Magnoliopsida</taxon>
        <taxon>Liliopsida</taxon>
        <taxon>Poales</taxon>
        <taxon>Poaceae</taxon>
        <taxon>BOP clade</taxon>
        <taxon>Oryzoideae</taxon>
        <taxon>Oryzeae</taxon>
        <taxon>Oryzinae</taxon>
        <taxon>Oryza</taxon>
        <taxon>Oryza meyeriana</taxon>
    </lineage>
</organism>
<proteinExistence type="predicted"/>
<protein>
    <submittedName>
        <fullName evidence="1">Uncharacterized protein</fullName>
    </submittedName>
</protein>
<evidence type="ECO:0000313" key="1">
    <source>
        <dbReference type="EMBL" id="KAF0919383.1"/>
    </source>
</evidence>
<comment type="caution">
    <text evidence="1">The sequence shown here is derived from an EMBL/GenBank/DDBJ whole genome shotgun (WGS) entry which is preliminary data.</text>
</comment>